<dbReference type="OrthoDB" id="10254187at2759"/>
<evidence type="ECO:0000259" key="3">
    <source>
        <dbReference type="Pfam" id="PF10193"/>
    </source>
</evidence>
<dbReference type="FunCoup" id="A0A165CXA8">
    <property type="interactions" value="21"/>
</dbReference>
<dbReference type="PANTHER" id="PTHR15830">
    <property type="entry name" value="TELOMERE LENGTH REGULATION PROTEIN TEL2 FAMILY MEMBER"/>
    <property type="match status" value="1"/>
</dbReference>
<dbReference type="Gene3D" id="1.25.40.720">
    <property type="entry name" value="Telomere length regulation protein 2, C-terminal domain"/>
    <property type="match status" value="1"/>
</dbReference>
<dbReference type="GO" id="GO:0051879">
    <property type="term" value="F:Hsp90 protein binding"/>
    <property type="evidence" value="ECO:0007669"/>
    <property type="project" value="TreeGrafter"/>
</dbReference>
<dbReference type="EMBL" id="KV424100">
    <property type="protein sequence ID" value="KZT51597.1"/>
    <property type="molecule type" value="Genomic_DNA"/>
</dbReference>
<dbReference type="STRING" id="1353952.A0A165CXA8"/>
<dbReference type="Proteomes" id="UP000076842">
    <property type="component" value="Unassembled WGS sequence"/>
</dbReference>
<evidence type="ECO:0000313" key="4">
    <source>
        <dbReference type="EMBL" id="KZT51597.1"/>
    </source>
</evidence>
<evidence type="ECO:0000313" key="5">
    <source>
        <dbReference type="Proteomes" id="UP000076842"/>
    </source>
</evidence>
<dbReference type="GO" id="GO:0005829">
    <property type="term" value="C:cytosol"/>
    <property type="evidence" value="ECO:0007669"/>
    <property type="project" value="TreeGrafter"/>
</dbReference>
<gene>
    <name evidence="4" type="ORF">CALCODRAFT_124246</name>
</gene>
<dbReference type="InParanoid" id="A0A165CXA8"/>
<feature type="region of interest" description="Disordered" evidence="2">
    <location>
        <begin position="542"/>
        <end position="614"/>
    </location>
</feature>
<evidence type="ECO:0000256" key="1">
    <source>
        <dbReference type="ARBA" id="ARBA00006133"/>
    </source>
</evidence>
<dbReference type="GO" id="GO:0042162">
    <property type="term" value="F:telomeric DNA binding"/>
    <property type="evidence" value="ECO:0007669"/>
    <property type="project" value="TreeGrafter"/>
</dbReference>
<dbReference type="InterPro" id="IPR019337">
    <property type="entry name" value="Telomere_length_regulation_dom"/>
</dbReference>
<sequence>MLSTISSSGIYTQLRQTREQLAAPIPDVDTLLRLLCLPLDLLGLLDTSLQRYGSSTQAPPQVRMVILVKWIPSLQSTILEHILVDWKDALVQEGCLEATIAQYFVPRTASSPEHALAALSAYDVLLNAISRHGTSKEYRIFPETTLQFILDTLCRLSEQYSVDSLQRGVFEGGLDEDTQDLLWNDCVKNIVGAPTKIANYCGERGQRVPDPLLPVNYFGALSRGTEALLHRVSTMTRPQKEMTLQIESLSLLLQKLLRVGLFPAECRSQPYAFFSSNFQTMEDRLLVPADSVTGASASSYSFIWQRVLGALTAMDAQQVLRSCLSCLTVPSSLSSSLSVRQAIKKAAFLLYRIFGKLSRQAESDRDRWESVIGMTVSSTRSDWNIGIARVIVCWASGLMNSNTVDLESIEALARAVLQIWSDPVFIKHSTRSKHQYMTVMLLLAITYLPPQSDELVSLSRNLSFLQSITAYMEHPDPSIRRLGLLAAEVLSTATAVEGKTLSFGAEMWEGEGEGKEFCRELRNLIKERDGDGDLVFEEAQSTLVEESATPEVISTSHESTSSIHQSSWNESYDSDDDSLAGYESPQDYSRSPSPTKEELEEIEKDPTLNNPKKKKVPVPVYLTDLGKLLHDSKEAEKVQVALSSAVALITRKKNYGTELDENAVDLTHATIGLQDDFSLPDFEQNRQEMLIALVACCPRKAAPTIIEQFFNHQYSVAQRSAMLTALARGARQLAALETPASQQAAFPSKQLPPAKHAKLIAMEDQTPIQKTIEGITRLVIDKQASTAESHVPAIARERHLRIHKTSRPVTDVHTPIARASSTTFKDVAAEFFIMPFVNRFWLYLRDEQTREQRTAYAANRYRGAGTGMVLSPLMLGQILATLGVLMDAARFSPAYLAILAPEVLELAVTVGSRALTTAAQSDSQNKQRADVVAYSAQVALIIIDTSAELDGGRTLAMEHARALFAVGDWARTLFENEEKGIRLDGAGSVGGSNLERVAASLVLKVHDLLDKWRGSMISGM</sequence>
<feature type="domain" description="Telomere length regulation protein conserved" evidence="3">
    <location>
        <begin position="619"/>
        <end position="730"/>
    </location>
</feature>
<dbReference type="AlphaFoldDB" id="A0A165CXA8"/>
<protein>
    <recommendedName>
        <fullName evidence="3">Telomere length regulation protein conserved domain-containing protein</fullName>
    </recommendedName>
</protein>
<feature type="compositionally biased region" description="Low complexity" evidence="2">
    <location>
        <begin position="553"/>
        <end position="567"/>
    </location>
</feature>
<reference evidence="4 5" key="1">
    <citation type="journal article" date="2016" name="Mol. Biol. Evol.">
        <title>Comparative Genomics of Early-Diverging Mushroom-Forming Fungi Provides Insights into the Origins of Lignocellulose Decay Capabilities.</title>
        <authorList>
            <person name="Nagy L.G."/>
            <person name="Riley R."/>
            <person name="Tritt A."/>
            <person name="Adam C."/>
            <person name="Daum C."/>
            <person name="Floudas D."/>
            <person name="Sun H."/>
            <person name="Yadav J.S."/>
            <person name="Pangilinan J."/>
            <person name="Larsson K.H."/>
            <person name="Matsuura K."/>
            <person name="Barry K."/>
            <person name="Labutti K."/>
            <person name="Kuo R."/>
            <person name="Ohm R.A."/>
            <person name="Bhattacharya S.S."/>
            <person name="Shirouzu T."/>
            <person name="Yoshinaga Y."/>
            <person name="Martin F.M."/>
            <person name="Grigoriev I.V."/>
            <person name="Hibbett D.S."/>
        </authorList>
    </citation>
    <scope>NUCLEOTIDE SEQUENCE [LARGE SCALE GENOMIC DNA]</scope>
    <source>
        <strain evidence="4 5">HHB12733</strain>
    </source>
</reference>
<comment type="similarity">
    <text evidence="1">Belongs to the TEL2 family.</text>
</comment>
<dbReference type="Pfam" id="PF10193">
    <property type="entry name" value="Telomere_reg-2"/>
    <property type="match status" value="1"/>
</dbReference>
<proteinExistence type="inferred from homology"/>
<name>A0A165CXA8_9BASI</name>
<dbReference type="PANTHER" id="PTHR15830:SF10">
    <property type="entry name" value="TELOMERE LENGTH REGULATION PROTEIN TEL2 HOMOLOG"/>
    <property type="match status" value="1"/>
</dbReference>
<dbReference type="InterPro" id="IPR038528">
    <property type="entry name" value="TEL2_C_sf"/>
</dbReference>
<evidence type="ECO:0000256" key="2">
    <source>
        <dbReference type="SAM" id="MobiDB-lite"/>
    </source>
</evidence>
<organism evidence="4 5">
    <name type="scientific">Calocera cornea HHB12733</name>
    <dbReference type="NCBI Taxonomy" id="1353952"/>
    <lineage>
        <taxon>Eukaryota</taxon>
        <taxon>Fungi</taxon>
        <taxon>Dikarya</taxon>
        <taxon>Basidiomycota</taxon>
        <taxon>Agaricomycotina</taxon>
        <taxon>Dacrymycetes</taxon>
        <taxon>Dacrymycetales</taxon>
        <taxon>Dacrymycetaceae</taxon>
        <taxon>Calocera</taxon>
    </lineage>
</organism>
<keyword evidence="5" id="KW-1185">Reference proteome</keyword>
<dbReference type="GO" id="GO:0051083">
    <property type="term" value="P:'de novo' cotranslational protein folding"/>
    <property type="evidence" value="ECO:0007669"/>
    <property type="project" value="TreeGrafter"/>
</dbReference>
<accession>A0A165CXA8</accession>
<dbReference type="InterPro" id="IPR051970">
    <property type="entry name" value="TEL2_Regulation"/>
</dbReference>